<dbReference type="RefSeq" id="WP_163460047.1">
    <property type="nucleotide sequence ID" value="NZ_JAAGOH010000061.1"/>
</dbReference>
<dbReference type="GO" id="GO:0045892">
    <property type="term" value="P:negative regulation of DNA-templated transcription"/>
    <property type="evidence" value="ECO:0007669"/>
    <property type="project" value="InterPro"/>
</dbReference>
<evidence type="ECO:0000259" key="10">
    <source>
        <dbReference type="Pfam" id="PF04316"/>
    </source>
</evidence>
<comment type="similarity">
    <text evidence="1">Belongs to the FlgM family.</text>
</comment>
<evidence type="ECO:0000256" key="8">
    <source>
        <dbReference type="ARBA" id="ARBA00030117"/>
    </source>
</evidence>
<comment type="function">
    <text evidence="7">Responsible for the coupling of flagellin expression to flagellar assembly by preventing expression of the flagellin genes when a component of the middle class of proteins is defective. It negatively regulates flagellar genes by inhibiting the activity of FliA by directly binding to FliA.</text>
</comment>
<reference evidence="11 12" key="1">
    <citation type="submission" date="2020-02" db="EMBL/GenBank/DDBJ databases">
        <title>Ideonella bacterium strain TBM-1.</title>
        <authorList>
            <person name="Chen W.-M."/>
        </authorList>
    </citation>
    <scope>NUCLEOTIDE SEQUENCE [LARGE SCALE GENOMIC DNA]</scope>
    <source>
        <strain evidence="11 12">TBM-1</strain>
    </source>
</reference>
<dbReference type="InterPro" id="IPR031316">
    <property type="entry name" value="FlgM_C"/>
</dbReference>
<comment type="caution">
    <text evidence="11">The sequence shown here is derived from an EMBL/GenBank/DDBJ whole genome shotgun (WGS) entry which is preliminary data.</text>
</comment>
<evidence type="ECO:0000256" key="4">
    <source>
        <dbReference type="ARBA" id="ARBA00022795"/>
    </source>
</evidence>
<dbReference type="NCBIfam" id="TIGR03824">
    <property type="entry name" value="FlgM_jcvi"/>
    <property type="match status" value="1"/>
</dbReference>
<dbReference type="Pfam" id="PF04316">
    <property type="entry name" value="FlgM"/>
    <property type="match status" value="1"/>
</dbReference>
<keyword evidence="6" id="KW-0804">Transcription</keyword>
<keyword evidence="12" id="KW-1185">Reference proteome</keyword>
<dbReference type="EMBL" id="JAAGOH010000061">
    <property type="protein sequence ID" value="NDY94027.1"/>
    <property type="molecule type" value="Genomic_DNA"/>
</dbReference>
<evidence type="ECO:0000256" key="7">
    <source>
        <dbReference type="ARBA" id="ARBA00024739"/>
    </source>
</evidence>
<evidence type="ECO:0000313" key="11">
    <source>
        <dbReference type="EMBL" id="NDY94027.1"/>
    </source>
</evidence>
<keyword evidence="5" id="KW-0805">Transcription regulation</keyword>
<keyword evidence="11" id="KW-0282">Flagellum</keyword>
<evidence type="ECO:0000256" key="9">
    <source>
        <dbReference type="SAM" id="MobiDB-lite"/>
    </source>
</evidence>
<keyword evidence="11" id="KW-0966">Cell projection</keyword>
<evidence type="ECO:0000256" key="6">
    <source>
        <dbReference type="ARBA" id="ARBA00023163"/>
    </source>
</evidence>
<evidence type="ECO:0000256" key="2">
    <source>
        <dbReference type="ARBA" id="ARBA00017823"/>
    </source>
</evidence>
<proteinExistence type="inferred from homology"/>
<organism evidence="11 12">
    <name type="scientific">Ideonella livida</name>
    <dbReference type="NCBI Taxonomy" id="2707176"/>
    <lineage>
        <taxon>Bacteria</taxon>
        <taxon>Pseudomonadati</taxon>
        <taxon>Pseudomonadota</taxon>
        <taxon>Betaproteobacteria</taxon>
        <taxon>Burkholderiales</taxon>
        <taxon>Sphaerotilaceae</taxon>
        <taxon>Ideonella</taxon>
    </lineage>
</organism>
<evidence type="ECO:0000313" key="12">
    <source>
        <dbReference type="Proteomes" id="UP000484255"/>
    </source>
</evidence>
<evidence type="ECO:0000256" key="1">
    <source>
        <dbReference type="ARBA" id="ARBA00005322"/>
    </source>
</evidence>
<dbReference type="Proteomes" id="UP000484255">
    <property type="component" value="Unassembled WGS sequence"/>
</dbReference>
<keyword evidence="4" id="KW-1005">Bacterial flagellum biogenesis</keyword>
<evidence type="ECO:0000256" key="5">
    <source>
        <dbReference type="ARBA" id="ARBA00023015"/>
    </source>
</evidence>
<keyword evidence="11" id="KW-0969">Cilium</keyword>
<keyword evidence="3" id="KW-0678">Repressor</keyword>
<dbReference type="InterPro" id="IPR007412">
    <property type="entry name" value="FlgM"/>
</dbReference>
<feature type="compositionally biased region" description="Low complexity" evidence="9">
    <location>
        <begin position="21"/>
        <end position="32"/>
    </location>
</feature>
<dbReference type="GO" id="GO:0044781">
    <property type="term" value="P:bacterial-type flagellum organization"/>
    <property type="evidence" value="ECO:0007669"/>
    <property type="project" value="UniProtKB-KW"/>
</dbReference>
<feature type="region of interest" description="Disordered" evidence="9">
    <location>
        <begin position="1"/>
        <end position="39"/>
    </location>
</feature>
<dbReference type="SUPFAM" id="SSF101498">
    <property type="entry name" value="Anti-sigma factor FlgM"/>
    <property type="match status" value="1"/>
</dbReference>
<name>A0A7C9TP31_9BURK</name>
<feature type="compositionally biased region" description="Polar residues" evidence="9">
    <location>
        <begin position="1"/>
        <end position="15"/>
    </location>
</feature>
<feature type="domain" description="Anti-sigma-28 factor FlgM C-terminal" evidence="10">
    <location>
        <begin position="40"/>
        <end position="89"/>
    </location>
</feature>
<accession>A0A7C9TP31</accession>
<dbReference type="AlphaFoldDB" id="A0A7C9TP31"/>
<gene>
    <name evidence="11" type="primary">flgM</name>
    <name evidence="11" type="ORF">G3A44_22810</name>
</gene>
<dbReference type="InterPro" id="IPR035890">
    <property type="entry name" value="Anti-sigma-28_factor_FlgM_sf"/>
</dbReference>
<protein>
    <recommendedName>
        <fullName evidence="2">Negative regulator of flagellin synthesis</fullName>
    </recommendedName>
    <alternativeName>
        <fullName evidence="8">Anti-sigma-28 factor</fullName>
    </alternativeName>
</protein>
<evidence type="ECO:0000256" key="3">
    <source>
        <dbReference type="ARBA" id="ARBA00022491"/>
    </source>
</evidence>
<sequence>MKIGSQLNPAVTSQVAGERQGASSKTGGTAQAGAGGGSTTVQLSATATSLMDSSNADGSFDAAKVERIAQAIRDGKFEVNPEKIADKLISNAREVLSRYGS</sequence>